<evidence type="ECO:0000313" key="6">
    <source>
        <dbReference type="EMBL" id="TCP97662.1"/>
    </source>
</evidence>
<dbReference type="PANTHER" id="PTHR36438">
    <property type="entry name" value="IRON-SULFUR CLUSTER REPAIR PROTEIN YTFE"/>
    <property type="match status" value="1"/>
</dbReference>
<keyword evidence="3" id="KW-0479">Metal-binding</keyword>
<evidence type="ECO:0000313" key="7">
    <source>
        <dbReference type="Proteomes" id="UP000295763"/>
    </source>
</evidence>
<proteinExistence type="predicted"/>
<dbReference type="GO" id="GO:0046872">
    <property type="term" value="F:metal ion binding"/>
    <property type="evidence" value="ECO:0007669"/>
    <property type="project" value="UniProtKB-KW"/>
</dbReference>
<accession>A0A4R2TRJ9</accession>
<reference evidence="6 7" key="1">
    <citation type="submission" date="2019-03" db="EMBL/GenBank/DDBJ databases">
        <title>Genomic Encyclopedia of Type Strains, Phase IV (KMG-IV): sequencing the most valuable type-strain genomes for metagenomic binning, comparative biology and taxonomic classification.</title>
        <authorList>
            <person name="Goeker M."/>
        </authorList>
    </citation>
    <scope>NUCLEOTIDE SEQUENCE [LARGE SCALE GENOMIC DNA]</scope>
    <source>
        <strain evidence="6 7">DSM 28404</strain>
    </source>
</reference>
<dbReference type="Gene3D" id="1.20.120.520">
    <property type="entry name" value="nmb1532 protein domain like"/>
    <property type="match status" value="1"/>
</dbReference>
<dbReference type="GO" id="GO:0005737">
    <property type="term" value="C:cytoplasm"/>
    <property type="evidence" value="ECO:0007669"/>
    <property type="project" value="UniProtKB-SubCell"/>
</dbReference>
<dbReference type="Proteomes" id="UP000295763">
    <property type="component" value="Unassembled WGS sequence"/>
</dbReference>
<organism evidence="6 7">
    <name type="scientific">Cricetibacter osteomyelitidis</name>
    <dbReference type="NCBI Taxonomy" id="1521931"/>
    <lineage>
        <taxon>Bacteria</taxon>
        <taxon>Pseudomonadati</taxon>
        <taxon>Pseudomonadota</taxon>
        <taxon>Gammaproteobacteria</taxon>
        <taxon>Pasteurellales</taxon>
        <taxon>Pasteurellaceae</taxon>
        <taxon>Cricetibacter</taxon>
    </lineage>
</organism>
<feature type="domain" description="Hemerythrin-like" evidence="5">
    <location>
        <begin position="22"/>
        <end position="158"/>
    </location>
</feature>
<evidence type="ECO:0000256" key="1">
    <source>
        <dbReference type="ARBA" id="ARBA00004496"/>
    </source>
</evidence>
<comment type="caution">
    <text evidence="6">The sequence shown here is derived from an EMBL/GenBank/DDBJ whole genome shotgun (WGS) entry which is preliminary data.</text>
</comment>
<keyword evidence="4" id="KW-0408">Iron</keyword>
<name>A0A4R2TRJ9_9PAST</name>
<dbReference type="PANTHER" id="PTHR36438:SF1">
    <property type="entry name" value="IRON-SULFUR CLUSTER REPAIR PROTEIN YTFE"/>
    <property type="match status" value="1"/>
</dbReference>
<dbReference type="InterPro" id="IPR019903">
    <property type="entry name" value="RIC_family"/>
</dbReference>
<dbReference type="OrthoDB" id="9797132at2"/>
<gene>
    <name evidence="6" type="ORF">EDC44_10144</name>
</gene>
<dbReference type="InterPro" id="IPR012312">
    <property type="entry name" value="Hemerythrin-like"/>
</dbReference>
<evidence type="ECO:0000259" key="5">
    <source>
        <dbReference type="Pfam" id="PF01814"/>
    </source>
</evidence>
<evidence type="ECO:0000256" key="4">
    <source>
        <dbReference type="ARBA" id="ARBA00023004"/>
    </source>
</evidence>
<dbReference type="Pfam" id="PF01814">
    <property type="entry name" value="Hemerythrin"/>
    <property type="match status" value="1"/>
</dbReference>
<protein>
    <submittedName>
        <fullName evidence="6">Regulator of cell morphogenesis and NO signaling</fullName>
    </submittedName>
</protein>
<sequence>MVFLSDNELNSLPYNQIIESYILPRFHQRHREQLAELIVLAEKVERVHADRPDAPIGLHAELQNILADLTSHMMKEEQILFPMINAGQYQMAAMPIRVMNMEHEEHADHIEVLKSLTNNMTPPADACGSWQALYNGVAEFINDLNNHIHTEDDILFQRVLKET</sequence>
<evidence type="ECO:0000256" key="2">
    <source>
        <dbReference type="ARBA" id="ARBA00022490"/>
    </source>
</evidence>
<keyword evidence="2" id="KW-0963">Cytoplasm</keyword>
<evidence type="ECO:0000256" key="3">
    <source>
        <dbReference type="ARBA" id="ARBA00022723"/>
    </source>
</evidence>
<comment type="subcellular location">
    <subcellularLocation>
        <location evidence="1">Cytoplasm</location>
    </subcellularLocation>
</comment>
<dbReference type="EMBL" id="SLYB01000001">
    <property type="protein sequence ID" value="TCP97662.1"/>
    <property type="molecule type" value="Genomic_DNA"/>
</dbReference>
<keyword evidence="7" id="KW-1185">Reference proteome</keyword>
<dbReference type="AlphaFoldDB" id="A0A4R2TRJ9"/>